<dbReference type="Gene3D" id="2.30.40.10">
    <property type="entry name" value="Urease, subunit C, domain 1"/>
    <property type="match status" value="1"/>
</dbReference>
<reference evidence="1 2" key="1">
    <citation type="journal article" date="2015" name="Nat. Commun.">
        <title>Outbred genome sequencing and CRISPR/Cas9 gene editing in butterflies.</title>
        <authorList>
            <person name="Li X."/>
            <person name="Fan D."/>
            <person name="Zhang W."/>
            <person name="Liu G."/>
            <person name="Zhang L."/>
            <person name="Zhao L."/>
            <person name="Fang X."/>
            <person name="Chen L."/>
            <person name="Dong Y."/>
            <person name="Chen Y."/>
            <person name="Ding Y."/>
            <person name="Zhao R."/>
            <person name="Feng M."/>
            <person name="Zhu Y."/>
            <person name="Feng Y."/>
            <person name="Jiang X."/>
            <person name="Zhu D."/>
            <person name="Xiang H."/>
            <person name="Feng X."/>
            <person name="Li S."/>
            <person name="Wang J."/>
            <person name="Zhang G."/>
            <person name="Kronforst M.R."/>
            <person name="Wang W."/>
        </authorList>
    </citation>
    <scope>NUCLEOTIDE SEQUENCE [LARGE SCALE GENOMIC DNA]</scope>
    <source>
        <strain evidence="1">Ya'a_city_454_Px</strain>
        <tissue evidence="1">Whole body</tissue>
    </source>
</reference>
<dbReference type="Proteomes" id="UP000053268">
    <property type="component" value="Unassembled WGS sequence"/>
</dbReference>
<protein>
    <submittedName>
        <fullName evidence="1">Uncharacterized protein</fullName>
    </submittedName>
</protein>
<dbReference type="InterPro" id="IPR011059">
    <property type="entry name" value="Metal-dep_hydrolase_composite"/>
</dbReference>
<proteinExistence type="predicted"/>
<evidence type="ECO:0000313" key="1">
    <source>
        <dbReference type="EMBL" id="KPI97454.1"/>
    </source>
</evidence>
<evidence type="ECO:0000313" key="2">
    <source>
        <dbReference type="Proteomes" id="UP000053268"/>
    </source>
</evidence>
<gene>
    <name evidence="1" type="ORF">RR46_09361</name>
</gene>
<keyword evidence="2" id="KW-1185">Reference proteome</keyword>
<dbReference type="EMBL" id="KQ459590">
    <property type="protein sequence ID" value="KPI97454.1"/>
    <property type="molecule type" value="Genomic_DNA"/>
</dbReference>
<accession>A0A194PXG7</accession>
<sequence>MQVFNVTSPQTNLFSPPFSLGVLFPSQRDSSQNRLLIKNGRVVNDDGMEDADVYVEDGIIK</sequence>
<organism evidence="1 2">
    <name type="scientific">Papilio xuthus</name>
    <name type="common">Asian swallowtail butterfly</name>
    <dbReference type="NCBI Taxonomy" id="66420"/>
    <lineage>
        <taxon>Eukaryota</taxon>
        <taxon>Metazoa</taxon>
        <taxon>Ecdysozoa</taxon>
        <taxon>Arthropoda</taxon>
        <taxon>Hexapoda</taxon>
        <taxon>Insecta</taxon>
        <taxon>Pterygota</taxon>
        <taxon>Neoptera</taxon>
        <taxon>Endopterygota</taxon>
        <taxon>Lepidoptera</taxon>
        <taxon>Glossata</taxon>
        <taxon>Ditrysia</taxon>
        <taxon>Papilionoidea</taxon>
        <taxon>Papilionidae</taxon>
        <taxon>Papilioninae</taxon>
        <taxon>Papilio</taxon>
    </lineage>
</organism>
<dbReference type="GO" id="GO:0016810">
    <property type="term" value="F:hydrolase activity, acting on carbon-nitrogen (but not peptide) bonds"/>
    <property type="evidence" value="ECO:0007669"/>
    <property type="project" value="InterPro"/>
</dbReference>
<dbReference type="SUPFAM" id="SSF51338">
    <property type="entry name" value="Composite domain of metallo-dependent hydrolases"/>
    <property type="match status" value="1"/>
</dbReference>
<name>A0A194PXG7_PAPXU</name>
<dbReference type="AlphaFoldDB" id="A0A194PXG7"/>